<keyword evidence="1" id="KW-0472">Membrane</keyword>
<dbReference type="HOGENOM" id="CLU_3058930_0_0_7"/>
<proteinExistence type="predicted"/>
<dbReference type="STRING" id="264462.Bd1151"/>
<gene>
    <name evidence="2" type="ordered locus">Bd1151</name>
</gene>
<keyword evidence="1" id="KW-1133">Transmembrane helix</keyword>
<sequence length="53" mass="6012">MRLKTLECLYQGGPMQYKNTEVGYKASATNGEIAFRILFTTMVLGILVTYFTK</sequence>
<organism evidence="2 3">
    <name type="scientific">Bdellovibrio bacteriovorus (strain ATCC 15356 / DSM 50701 / NCIMB 9529 / HD100)</name>
    <dbReference type="NCBI Taxonomy" id="264462"/>
    <lineage>
        <taxon>Bacteria</taxon>
        <taxon>Pseudomonadati</taxon>
        <taxon>Bdellovibrionota</taxon>
        <taxon>Bdellovibrionia</taxon>
        <taxon>Bdellovibrionales</taxon>
        <taxon>Pseudobdellovibrionaceae</taxon>
        <taxon>Bdellovibrio</taxon>
    </lineage>
</organism>
<dbReference type="AlphaFoldDB" id="Q6MNT5"/>
<keyword evidence="1" id="KW-0812">Transmembrane</keyword>
<protein>
    <submittedName>
        <fullName evidence="2">Uncharacterized protein</fullName>
    </submittedName>
</protein>
<dbReference type="Proteomes" id="UP000008080">
    <property type="component" value="Chromosome"/>
</dbReference>
<reference evidence="2 3" key="1">
    <citation type="journal article" date="2004" name="Science">
        <title>A predator unmasked: life cycle of Bdellovibrio bacteriovorus from a genomic perspective.</title>
        <authorList>
            <person name="Rendulic S."/>
            <person name="Jagtap P."/>
            <person name="Rosinus A."/>
            <person name="Eppinger M."/>
            <person name="Baar C."/>
            <person name="Lanz C."/>
            <person name="Keller H."/>
            <person name="Lambert C."/>
            <person name="Evans K.J."/>
            <person name="Goesmann A."/>
            <person name="Meyer F."/>
            <person name="Sockett R.E."/>
            <person name="Schuster S.C."/>
        </authorList>
    </citation>
    <scope>NUCLEOTIDE SEQUENCE [LARGE SCALE GENOMIC DNA]</scope>
    <source>
        <strain evidence="3">ATCC 15356 / DSM 50701 / NCIMB 9529 / HD100</strain>
    </source>
</reference>
<dbReference type="KEGG" id="bba:Bd1151"/>
<evidence type="ECO:0000313" key="3">
    <source>
        <dbReference type="Proteomes" id="UP000008080"/>
    </source>
</evidence>
<evidence type="ECO:0000313" key="2">
    <source>
        <dbReference type="EMBL" id="CAE79066.1"/>
    </source>
</evidence>
<accession>Q6MNT5</accession>
<feature type="transmembrane region" description="Helical" evidence="1">
    <location>
        <begin position="33"/>
        <end position="52"/>
    </location>
</feature>
<keyword evidence="3" id="KW-1185">Reference proteome</keyword>
<dbReference type="EMBL" id="BX842649">
    <property type="protein sequence ID" value="CAE79066.1"/>
    <property type="molecule type" value="Genomic_DNA"/>
</dbReference>
<evidence type="ECO:0000256" key="1">
    <source>
        <dbReference type="SAM" id="Phobius"/>
    </source>
</evidence>
<name>Q6MNT5_BDEBA</name>